<evidence type="ECO:0000313" key="1">
    <source>
        <dbReference type="EMBL" id="KAI3766167.1"/>
    </source>
</evidence>
<gene>
    <name evidence="1" type="ORF">L2E82_16218</name>
</gene>
<keyword evidence="2" id="KW-1185">Reference proteome</keyword>
<sequence length="78" mass="8381">MPAHPFPNPSSCYATLASPPPHLLFAKTATSNPIDFQSSPSRPPSSHRHVAISKSDDLKFIASSAISRPPFISKDPKV</sequence>
<reference evidence="1 2" key="2">
    <citation type="journal article" date="2022" name="Mol. Ecol. Resour.">
        <title>The genomes of chicory, endive, great burdock and yacon provide insights into Asteraceae paleo-polyploidization history and plant inulin production.</title>
        <authorList>
            <person name="Fan W."/>
            <person name="Wang S."/>
            <person name="Wang H."/>
            <person name="Wang A."/>
            <person name="Jiang F."/>
            <person name="Liu H."/>
            <person name="Zhao H."/>
            <person name="Xu D."/>
            <person name="Zhang Y."/>
        </authorList>
    </citation>
    <scope>NUCLEOTIDE SEQUENCE [LARGE SCALE GENOMIC DNA]</scope>
    <source>
        <strain evidence="2">cv. Punajuju</strain>
        <tissue evidence="1">Leaves</tissue>
    </source>
</reference>
<name>A0ACB9F689_CICIN</name>
<dbReference type="Proteomes" id="UP001055811">
    <property type="component" value="Linkage Group LG03"/>
</dbReference>
<accession>A0ACB9F689</accession>
<proteinExistence type="predicted"/>
<dbReference type="EMBL" id="CM042011">
    <property type="protein sequence ID" value="KAI3766167.1"/>
    <property type="molecule type" value="Genomic_DNA"/>
</dbReference>
<protein>
    <submittedName>
        <fullName evidence="1">Uncharacterized protein</fullName>
    </submittedName>
</protein>
<reference evidence="2" key="1">
    <citation type="journal article" date="2022" name="Mol. Ecol. Resour.">
        <title>The genomes of chicory, endive, great burdock and yacon provide insights into Asteraceae palaeo-polyploidization history and plant inulin production.</title>
        <authorList>
            <person name="Fan W."/>
            <person name="Wang S."/>
            <person name="Wang H."/>
            <person name="Wang A."/>
            <person name="Jiang F."/>
            <person name="Liu H."/>
            <person name="Zhao H."/>
            <person name="Xu D."/>
            <person name="Zhang Y."/>
        </authorList>
    </citation>
    <scope>NUCLEOTIDE SEQUENCE [LARGE SCALE GENOMIC DNA]</scope>
    <source>
        <strain evidence="2">cv. Punajuju</strain>
    </source>
</reference>
<evidence type="ECO:0000313" key="2">
    <source>
        <dbReference type="Proteomes" id="UP001055811"/>
    </source>
</evidence>
<organism evidence="1 2">
    <name type="scientific">Cichorium intybus</name>
    <name type="common">Chicory</name>
    <dbReference type="NCBI Taxonomy" id="13427"/>
    <lineage>
        <taxon>Eukaryota</taxon>
        <taxon>Viridiplantae</taxon>
        <taxon>Streptophyta</taxon>
        <taxon>Embryophyta</taxon>
        <taxon>Tracheophyta</taxon>
        <taxon>Spermatophyta</taxon>
        <taxon>Magnoliopsida</taxon>
        <taxon>eudicotyledons</taxon>
        <taxon>Gunneridae</taxon>
        <taxon>Pentapetalae</taxon>
        <taxon>asterids</taxon>
        <taxon>campanulids</taxon>
        <taxon>Asterales</taxon>
        <taxon>Asteraceae</taxon>
        <taxon>Cichorioideae</taxon>
        <taxon>Cichorieae</taxon>
        <taxon>Cichoriinae</taxon>
        <taxon>Cichorium</taxon>
    </lineage>
</organism>
<comment type="caution">
    <text evidence="1">The sequence shown here is derived from an EMBL/GenBank/DDBJ whole genome shotgun (WGS) entry which is preliminary data.</text>
</comment>